<accession>A0ACC0ETE1</accession>
<reference evidence="2" key="2">
    <citation type="journal article" date="2018" name="Mol. Plant Microbe Interact.">
        <title>Genome sequence resources for the wheat stripe rust pathogen (Puccinia striiformis f. sp. tritici) and the barley stripe rust pathogen (Puccinia striiformis f. sp. hordei).</title>
        <authorList>
            <person name="Xia C."/>
            <person name="Wang M."/>
            <person name="Yin C."/>
            <person name="Cornejo O.E."/>
            <person name="Hulbert S.H."/>
            <person name="Chen X."/>
        </authorList>
    </citation>
    <scope>NUCLEOTIDE SEQUENCE [LARGE SCALE GENOMIC DNA]</scope>
    <source>
        <strain evidence="2">93-210</strain>
    </source>
</reference>
<reference evidence="2" key="1">
    <citation type="journal article" date="2018" name="BMC Genomics">
        <title>Genomic insights into host adaptation between the wheat stripe rust pathogen (Puccinia striiformis f. sp. tritici) and the barley stripe rust pathogen (Puccinia striiformis f. sp. hordei).</title>
        <authorList>
            <person name="Xia C."/>
            <person name="Wang M."/>
            <person name="Yin C."/>
            <person name="Cornejo O.E."/>
            <person name="Hulbert S.H."/>
            <person name="Chen X."/>
        </authorList>
    </citation>
    <scope>NUCLEOTIDE SEQUENCE [LARGE SCALE GENOMIC DNA]</scope>
    <source>
        <strain evidence="2">93-210</strain>
    </source>
</reference>
<proteinExistence type="predicted"/>
<dbReference type="Proteomes" id="UP001060170">
    <property type="component" value="Chromosome 2"/>
</dbReference>
<dbReference type="EMBL" id="CM045866">
    <property type="protein sequence ID" value="KAI7960989.1"/>
    <property type="molecule type" value="Genomic_DNA"/>
</dbReference>
<name>A0ACC0ETE1_9BASI</name>
<keyword evidence="2" id="KW-1185">Reference proteome</keyword>
<sequence length="174" mass="19098">MLPHTASTAPFSFLTSPQTSHLRSTTKNIPPIEKQKKMKEVKSLMLGPERGIDAGTSSWMFVALEEVAEDASIILLERSSGPNRLPSISKDLASSKLPLESCADGCTEAADEQQSQSCALTSILKRLFVRPVHEPVIVVQSKYKPTTRTQVLLRLNGLKVKHRKIAEALFVCVS</sequence>
<reference evidence="1 2" key="3">
    <citation type="journal article" date="2022" name="Microbiol. Spectr.">
        <title>Folding features and dynamics of 3D genome architecture in plant fungal pathogens.</title>
        <authorList>
            <person name="Xia C."/>
        </authorList>
    </citation>
    <scope>NUCLEOTIDE SEQUENCE [LARGE SCALE GENOMIC DNA]</scope>
    <source>
        <strain evidence="1 2">93-210</strain>
    </source>
</reference>
<evidence type="ECO:0000313" key="1">
    <source>
        <dbReference type="EMBL" id="KAI7960989.1"/>
    </source>
</evidence>
<evidence type="ECO:0000313" key="2">
    <source>
        <dbReference type="Proteomes" id="UP001060170"/>
    </source>
</evidence>
<comment type="caution">
    <text evidence="1">The sequence shown here is derived from an EMBL/GenBank/DDBJ whole genome shotgun (WGS) entry which is preliminary data.</text>
</comment>
<gene>
    <name evidence="1" type="ORF">MJO28_001478</name>
</gene>
<organism evidence="1 2">
    <name type="scientific">Puccinia striiformis f. sp. tritici</name>
    <dbReference type="NCBI Taxonomy" id="168172"/>
    <lineage>
        <taxon>Eukaryota</taxon>
        <taxon>Fungi</taxon>
        <taxon>Dikarya</taxon>
        <taxon>Basidiomycota</taxon>
        <taxon>Pucciniomycotina</taxon>
        <taxon>Pucciniomycetes</taxon>
        <taxon>Pucciniales</taxon>
        <taxon>Pucciniaceae</taxon>
        <taxon>Puccinia</taxon>
    </lineage>
</organism>
<protein>
    <submittedName>
        <fullName evidence="1">Uncharacterized protein</fullName>
    </submittedName>
</protein>